<dbReference type="AlphaFoldDB" id="A0A1G1KSE2"/>
<dbReference type="EMBL" id="MHFR01000057">
    <property type="protein sequence ID" value="OGW95846.1"/>
    <property type="molecule type" value="Genomic_DNA"/>
</dbReference>
<gene>
    <name evidence="1" type="ORF">A3G33_00450</name>
</gene>
<evidence type="ECO:0000313" key="1">
    <source>
        <dbReference type="EMBL" id="OGW95846.1"/>
    </source>
</evidence>
<sequence length="72" mass="7640">MAPEGRAEHGKRKFQARPDFERCPGLARGEATEKILNLAPAPQGLAHNLDGKAALEEGYKKNVCARPTGAGA</sequence>
<name>A0A1G1KSE2_9BACT</name>
<organism evidence="1 2">
    <name type="scientific">Candidatus Danuiimicrobium aquiferis</name>
    <dbReference type="NCBI Taxonomy" id="1801832"/>
    <lineage>
        <taxon>Bacteria</taxon>
        <taxon>Pseudomonadati</taxon>
        <taxon>Candidatus Omnitrophota</taxon>
        <taxon>Candidatus Danuiimicrobium</taxon>
    </lineage>
</organism>
<accession>A0A1G1KSE2</accession>
<dbReference type="Proteomes" id="UP000178187">
    <property type="component" value="Unassembled WGS sequence"/>
</dbReference>
<protein>
    <submittedName>
        <fullName evidence="1">Uncharacterized protein</fullName>
    </submittedName>
</protein>
<reference evidence="1 2" key="1">
    <citation type="journal article" date="2016" name="Nat. Commun.">
        <title>Thousands of microbial genomes shed light on interconnected biogeochemical processes in an aquifer system.</title>
        <authorList>
            <person name="Anantharaman K."/>
            <person name="Brown C.T."/>
            <person name="Hug L.A."/>
            <person name="Sharon I."/>
            <person name="Castelle C.J."/>
            <person name="Probst A.J."/>
            <person name="Thomas B.C."/>
            <person name="Singh A."/>
            <person name="Wilkins M.J."/>
            <person name="Karaoz U."/>
            <person name="Brodie E.L."/>
            <person name="Williams K.H."/>
            <person name="Hubbard S.S."/>
            <person name="Banfield J.F."/>
        </authorList>
    </citation>
    <scope>NUCLEOTIDE SEQUENCE [LARGE SCALE GENOMIC DNA]</scope>
</reference>
<comment type="caution">
    <text evidence="1">The sequence shown here is derived from an EMBL/GenBank/DDBJ whole genome shotgun (WGS) entry which is preliminary data.</text>
</comment>
<evidence type="ECO:0000313" key="2">
    <source>
        <dbReference type="Proteomes" id="UP000178187"/>
    </source>
</evidence>
<proteinExistence type="predicted"/>